<keyword evidence="2" id="KW-1185">Reference proteome</keyword>
<protein>
    <submittedName>
        <fullName evidence="1">Uncharacterized protein</fullName>
    </submittedName>
</protein>
<evidence type="ECO:0000313" key="2">
    <source>
        <dbReference type="Proteomes" id="UP000499080"/>
    </source>
</evidence>
<sequence>MLQLSIAQTFGLLEQGTSAVQSRAAILIEIFYWFWKSPERRKELHPFVQKGCGS</sequence>
<accession>A0A4Y2H4R7</accession>
<comment type="caution">
    <text evidence="1">The sequence shown here is derived from an EMBL/GenBank/DDBJ whole genome shotgun (WGS) entry which is preliminary data.</text>
</comment>
<proteinExistence type="predicted"/>
<gene>
    <name evidence="1" type="ORF">AVEN_147582_1</name>
</gene>
<dbReference type="AlphaFoldDB" id="A0A4Y2H4R7"/>
<dbReference type="EMBL" id="BGPR01001712">
    <property type="protein sequence ID" value="GBM60015.1"/>
    <property type="molecule type" value="Genomic_DNA"/>
</dbReference>
<organism evidence="1 2">
    <name type="scientific">Araneus ventricosus</name>
    <name type="common">Orbweaver spider</name>
    <name type="synonym">Epeira ventricosa</name>
    <dbReference type="NCBI Taxonomy" id="182803"/>
    <lineage>
        <taxon>Eukaryota</taxon>
        <taxon>Metazoa</taxon>
        <taxon>Ecdysozoa</taxon>
        <taxon>Arthropoda</taxon>
        <taxon>Chelicerata</taxon>
        <taxon>Arachnida</taxon>
        <taxon>Araneae</taxon>
        <taxon>Araneomorphae</taxon>
        <taxon>Entelegynae</taxon>
        <taxon>Araneoidea</taxon>
        <taxon>Araneidae</taxon>
        <taxon>Araneus</taxon>
    </lineage>
</organism>
<dbReference type="Proteomes" id="UP000499080">
    <property type="component" value="Unassembled WGS sequence"/>
</dbReference>
<reference evidence="1 2" key="1">
    <citation type="journal article" date="2019" name="Sci. Rep.">
        <title>Orb-weaving spider Araneus ventricosus genome elucidates the spidroin gene catalogue.</title>
        <authorList>
            <person name="Kono N."/>
            <person name="Nakamura H."/>
            <person name="Ohtoshi R."/>
            <person name="Moran D.A.P."/>
            <person name="Shinohara A."/>
            <person name="Yoshida Y."/>
            <person name="Fujiwara M."/>
            <person name="Mori M."/>
            <person name="Tomita M."/>
            <person name="Arakawa K."/>
        </authorList>
    </citation>
    <scope>NUCLEOTIDE SEQUENCE [LARGE SCALE GENOMIC DNA]</scope>
</reference>
<feature type="non-terminal residue" evidence="1">
    <location>
        <position position="54"/>
    </location>
</feature>
<evidence type="ECO:0000313" key="1">
    <source>
        <dbReference type="EMBL" id="GBM60015.1"/>
    </source>
</evidence>
<name>A0A4Y2H4R7_ARAVE</name>